<dbReference type="AlphaFoldDB" id="A0A8J2K9I4"/>
<accession>A0A8J2K9I4</accession>
<keyword evidence="2" id="KW-1185">Reference proteome</keyword>
<name>A0A8J2K9I4_9HEXA</name>
<dbReference type="EMBL" id="CAJVCH010225177">
    <property type="protein sequence ID" value="CAG7732118.1"/>
    <property type="molecule type" value="Genomic_DNA"/>
</dbReference>
<protein>
    <submittedName>
        <fullName evidence="1">Uncharacterized protein</fullName>
    </submittedName>
</protein>
<reference evidence="1" key="1">
    <citation type="submission" date="2021-06" db="EMBL/GenBank/DDBJ databases">
        <authorList>
            <person name="Hodson N. C."/>
            <person name="Mongue J. A."/>
            <person name="Jaron S. K."/>
        </authorList>
    </citation>
    <scope>NUCLEOTIDE SEQUENCE</scope>
</reference>
<evidence type="ECO:0000313" key="2">
    <source>
        <dbReference type="Proteomes" id="UP000708208"/>
    </source>
</evidence>
<organism evidence="1 2">
    <name type="scientific">Allacma fusca</name>
    <dbReference type="NCBI Taxonomy" id="39272"/>
    <lineage>
        <taxon>Eukaryota</taxon>
        <taxon>Metazoa</taxon>
        <taxon>Ecdysozoa</taxon>
        <taxon>Arthropoda</taxon>
        <taxon>Hexapoda</taxon>
        <taxon>Collembola</taxon>
        <taxon>Symphypleona</taxon>
        <taxon>Sminthuridae</taxon>
        <taxon>Allacma</taxon>
    </lineage>
</organism>
<sequence length="434" mass="48965">MNQKQSSVTETTSLNAEALHEISRLQENILQTLRNELKKLKEPEVMGASNVSTPVHEIGEDMTPLPSLTVSAANFLKPVRQFSPMTPQRRIMRKLRPIQTKRPLDNSQTPGIKYNYKLRDYPRPWAELPQRKRTISEESLEVHVTTSHFSDMSNFELSVTESGEVARVEEVPSTHEALQVLPQEDQDRVIPSAPDVDRTESSERWKKSIIFKSKPSKVLKYGINSKTSLMRTCSKPCGQPCQSPNTIINQAFVHQVLVNKSPTKSSPRGIRKVVVFPAPLQESKKLKLKNLAALQSSNKYGLPLQLFESSDETNNNFLQDTSAEIEISSKAVCERLNETRMLCDLVYQKLKKSRSVQVFTQKDETVQTDAIPGSFSILGKPIGEVDQLKDGESMILIFQFLRIDILGREVRSIDLSLLRPSDGIIKQGKKSKVL</sequence>
<comment type="caution">
    <text evidence="1">The sequence shown here is derived from an EMBL/GenBank/DDBJ whole genome shotgun (WGS) entry which is preliminary data.</text>
</comment>
<evidence type="ECO:0000313" key="1">
    <source>
        <dbReference type="EMBL" id="CAG7732118.1"/>
    </source>
</evidence>
<dbReference type="Proteomes" id="UP000708208">
    <property type="component" value="Unassembled WGS sequence"/>
</dbReference>
<gene>
    <name evidence="1" type="ORF">AFUS01_LOCUS20654</name>
</gene>
<proteinExistence type="predicted"/>